<evidence type="ECO:0000313" key="1">
    <source>
        <dbReference type="EMBL" id="CAG8459353.1"/>
    </source>
</evidence>
<comment type="caution">
    <text evidence="1">The sequence shown here is derived from an EMBL/GenBank/DDBJ whole genome shotgun (WGS) entry which is preliminary data.</text>
</comment>
<accession>A0ACA9K8M1</accession>
<protein>
    <submittedName>
        <fullName evidence="1">20373_t:CDS:1</fullName>
    </submittedName>
</protein>
<gene>
    <name evidence="1" type="ORF">RPERSI_LOCUS85</name>
</gene>
<dbReference type="Proteomes" id="UP000789920">
    <property type="component" value="Unassembled WGS sequence"/>
</dbReference>
<sequence>SYLYDIDKLQENRVKSSKFRYIKMEYALFNWKLENFLNASLRLSGFKDPREQMLLFDADKKQSKQKQGRYSEFQAIVLAGYGHRLYPLSEDNNLPKALIPIANKPMIFYALDWLERAGIFDVLVITEATGEHKIGHYLKNDYEGKLKPNMEVVREDVGTADVLRIFSEKIKSDFIVMSCDLVFDLVPHRLLDYHRTHDPTFTTLYFEPNKSEGGGGSSGSNKDDKEDPKQFVGVDTNRSRIVYVASSADLEEEFSLRMSLLWKFPCIDIHTTLQDAHLYIFKRWVIDLIVQRKAISSVREHLVPLLIKCQYQKKLLDSEGINKLAATYENFQKTALKYSASGDDKNSPMTKIHVDPRVSPSAEINSKAQVGSDSLVGDDTKIDERTSIKRSTIGTHCIIGKNVKISNSILMDNVVIEDNVKLDGCVICNGAKIMEKSQLKDCEVGGGYVVVSETQAKNEQLVEFRDMD</sequence>
<proteinExistence type="predicted"/>
<dbReference type="EMBL" id="CAJVQC010000056">
    <property type="protein sequence ID" value="CAG8459353.1"/>
    <property type="molecule type" value="Genomic_DNA"/>
</dbReference>
<evidence type="ECO:0000313" key="2">
    <source>
        <dbReference type="Proteomes" id="UP000789920"/>
    </source>
</evidence>
<keyword evidence="2" id="KW-1185">Reference proteome</keyword>
<reference evidence="1" key="1">
    <citation type="submission" date="2021-06" db="EMBL/GenBank/DDBJ databases">
        <authorList>
            <person name="Kallberg Y."/>
            <person name="Tangrot J."/>
            <person name="Rosling A."/>
        </authorList>
    </citation>
    <scope>NUCLEOTIDE SEQUENCE</scope>
    <source>
        <strain evidence="1">MA461A</strain>
    </source>
</reference>
<organism evidence="1 2">
    <name type="scientific">Racocetra persica</name>
    <dbReference type="NCBI Taxonomy" id="160502"/>
    <lineage>
        <taxon>Eukaryota</taxon>
        <taxon>Fungi</taxon>
        <taxon>Fungi incertae sedis</taxon>
        <taxon>Mucoromycota</taxon>
        <taxon>Glomeromycotina</taxon>
        <taxon>Glomeromycetes</taxon>
        <taxon>Diversisporales</taxon>
        <taxon>Gigasporaceae</taxon>
        <taxon>Racocetra</taxon>
    </lineage>
</organism>
<feature type="non-terminal residue" evidence="1">
    <location>
        <position position="1"/>
    </location>
</feature>
<name>A0ACA9K8M1_9GLOM</name>